<dbReference type="AlphaFoldDB" id="W9RTA3"/>
<name>W9RTA3_9ROSA</name>
<dbReference type="EMBL" id="KE345183">
    <property type="protein sequence ID" value="EXB94912.1"/>
    <property type="molecule type" value="Genomic_DNA"/>
</dbReference>
<reference evidence="2" key="1">
    <citation type="submission" date="2013-01" db="EMBL/GenBank/DDBJ databases">
        <title>Draft Genome Sequence of a Mulberry Tree, Morus notabilis C.K. Schneid.</title>
        <authorList>
            <person name="He N."/>
            <person name="Zhao S."/>
        </authorList>
    </citation>
    <scope>NUCLEOTIDE SEQUENCE</scope>
</reference>
<organism evidence="1 2">
    <name type="scientific">Morus notabilis</name>
    <dbReference type="NCBI Taxonomy" id="981085"/>
    <lineage>
        <taxon>Eukaryota</taxon>
        <taxon>Viridiplantae</taxon>
        <taxon>Streptophyta</taxon>
        <taxon>Embryophyta</taxon>
        <taxon>Tracheophyta</taxon>
        <taxon>Spermatophyta</taxon>
        <taxon>Magnoliopsida</taxon>
        <taxon>eudicotyledons</taxon>
        <taxon>Gunneridae</taxon>
        <taxon>Pentapetalae</taxon>
        <taxon>rosids</taxon>
        <taxon>fabids</taxon>
        <taxon>Rosales</taxon>
        <taxon>Moraceae</taxon>
        <taxon>Moreae</taxon>
        <taxon>Morus</taxon>
    </lineage>
</organism>
<proteinExistence type="predicted"/>
<keyword evidence="2" id="KW-1185">Reference proteome</keyword>
<protein>
    <submittedName>
        <fullName evidence="1">Uncharacterized protein</fullName>
    </submittedName>
</protein>
<dbReference type="Proteomes" id="UP000030645">
    <property type="component" value="Unassembled WGS sequence"/>
</dbReference>
<sequence length="75" mass="8709">MKKGKRKLKLPLMRNAEAAKTSTLQKLRQLQRLIDPRCEEIIMNPETLYEETASQIFQLEAKVNVLKSLFTMFGV</sequence>
<evidence type="ECO:0000313" key="1">
    <source>
        <dbReference type="EMBL" id="EXB94912.1"/>
    </source>
</evidence>
<evidence type="ECO:0000313" key="2">
    <source>
        <dbReference type="Proteomes" id="UP000030645"/>
    </source>
</evidence>
<gene>
    <name evidence="1" type="ORF">L484_023020</name>
</gene>
<accession>W9RTA3</accession>